<reference evidence="1" key="1">
    <citation type="submission" date="2021-02" db="EMBL/GenBank/DDBJ databases">
        <authorList>
            <person name="Dougan E. K."/>
            <person name="Rhodes N."/>
            <person name="Thang M."/>
            <person name="Chan C."/>
        </authorList>
    </citation>
    <scope>NUCLEOTIDE SEQUENCE</scope>
</reference>
<evidence type="ECO:0000313" key="1">
    <source>
        <dbReference type="EMBL" id="CAE8649785.1"/>
    </source>
</evidence>
<proteinExistence type="predicted"/>
<dbReference type="AlphaFoldDB" id="A0A813IH85"/>
<dbReference type="EMBL" id="CAJNNW010008151">
    <property type="protein sequence ID" value="CAE8649785.1"/>
    <property type="molecule type" value="Genomic_DNA"/>
</dbReference>
<protein>
    <submittedName>
        <fullName evidence="1">Uncharacterized protein</fullName>
    </submittedName>
</protein>
<comment type="caution">
    <text evidence="1">The sequence shown here is derived from an EMBL/GenBank/DDBJ whole genome shotgun (WGS) entry which is preliminary data.</text>
</comment>
<gene>
    <name evidence="1" type="ORF">PGLA2088_LOCUS7733</name>
</gene>
<evidence type="ECO:0000313" key="2">
    <source>
        <dbReference type="Proteomes" id="UP000626109"/>
    </source>
</evidence>
<dbReference type="Proteomes" id="UP000626109">
    <property type="component" value="Unassembled WGS sequence"/>
</dbReference>
<accession>A0A813IH85</accession>
<name>A0A813IH85_POLGL</name>
<sequence>MFSQVESKVKVEMLASDVEVQLEQMSAQQTKVRVTLRFLPRIDHGMQKWDKKLRRRCRTEWLSLGDAPVGSAVLPTAAREALLSAMTHEVTLQHTLEKVQLELSKALLTAPPETKSKRPLSWYNQLQKQLAQANKRARQEKLVGSNGEKYDGCGTEEDLEDGFVCDRCKYTCCGSCASDHCFGRCFCKRG</sequence>
<organism evidence="1 2">
    <name type="scientific">Polarella glacialis</name>
    <name type="common">Dinoflagellate</name>
    <dbReference type="NCBI Taxonomy" id="89957"/>
    <lineage>
        <taxon>Eukaryota</taxon>
        <taxon>Sar</taxon>
        <taxon>Alveolata</taxon>
        <taxon>Dinophyceae</taxon>
        <taxon>Suessiales</taxon>
        <taxon>Suessiaceae</taxon>
        <taxon>Polarella</taxon>
    </lineage>
</organism>